<dbReference type="InterPro" id="IPR018062">
    <property type="entry name" value="HTH_AraC-typ_CS"/>
</dbReference>
<dbReference type="SMART" id="SM00342">
    <property type="entry name" value="HTH_ARAC"/>
    <property type="match status" value="1"/>
</dbReference>
<gene>
    <name evidence="5" type="ordered locus">Strop_2057</name>
</gene>
<dbReference type="KEGG" id="stp:Strop_2057"/>
<evidence type="ECO:0000256" key="2">
    <source>
        <dbReference type="ARBA" id="ARBA00023125"/>
    </source>
</evidence>
<dbReference type="AlphaFoldDB" id="A4X6L0"/>
<name>A4X6L0_SALTO</name>
<dbReference type="HOGENOM" id="CLU_082704_0_0_11"/>
<dbReference type="Proteomes" id="UP000000235">
    <property type="component" value="Chromosome"/>
</dbReference>
<dbReference type="InterPro" id="IPR018060">
    <property type="entry name" value="HTH_AraC"/>
</dbReference>
<reference evidence="6" key="1">
    <citation type="journal article" date="2007" name="Proc. Natl. Acad. Sci. U.S.A.">
        <title>Genome sequencing reveals complex secondary metabolome in the marine actinomycete Salinispora tropica.</title>
        <authorList>
            <person name="Udwary D.W."/>
            <person name="Zeigler L."/>
            <person name="Asolkar R.N."/>
            <person name="Singan V."/>
            <person name="Lapidus A."/>
            <person name="Fenical W."/>
            <person name="Jensen P.R."/>
            <person name="Moore B.S."/>
        </authorList>
    </citation>
    <scope>NUCLEOTIDE SEQUENCE [LARGE SCALE GENOMIC DNA]</scope>
    <source>
        <strain evidence="6">ATCC BAA-916 / DSM 44818 / CNB-440</strain>
    </source>
</reference>
<dbReference type="SUPFAM" id="SSF46689">
    <property type="entry name" value="Homeodomain-like"/>
    <property type="match status" value="2"/>
</dbReference>
<dbReference type="PANTHER" id="PTHR43280">
    <property type="entry name" value="ARAC-FAMILY TRANSCRIPTIONAL REGULATOR"/>
    <property type="match status" value="1"/>
</dbReference>
<keyword evidence="3" id="KW-0804">Transcription</keyword>
<protein>
    <submittedName>
        <fullName evidence="5">Transcriptional regulator, AraC family</fullName>
    </submittedName>
</protein>
<dbReference type="PROSITE" id="PS00041">
    <property type="entry name" value="HTH_ARAC_FAMILY_1"/>
    <property type="match status" value="1"/>
</dbReference>
<dbReference type="InterPro" id="IPR009057">
    <property type="entry name" value="Homeodomain-like_sf"/>
</dbReference>
<proteinExistence type="predicted"/>
<dbReference type="PROSITE" id="PS01124">
    <property type="entry name" value="HTH_ARAC_FAMILY_2"/>
    <property type="match status" value="1"/>
</dbReference>
<evidence type="ECO:0000256" key="1">
    <source>
        <dbReference type="ARBA" id="ARBA00023015"/>
    </source>
</evidence>
<organism evidence="5 6">
    <name type="scientific">Salinispora tropica (strain ATCC BAA-916 / DSM 44818 / JCM 13857 / NBRC 105044 / CNB-440)</name>
    <dbReference type="NCBI Taxonomy" id="369723"/>
    <lineage>
        <taxon>Bacteria</taxon>
        <taxon>Bacillati</taxon>
        <taxon>Actinomycetota</taxon>
        <taxon>Actinomycetes</taxon>
        <taxon>Micromonosporales</taxon>
        <taxon>Micromonosporaceae</taxon>
        <taxon>Salinispora</taxon>
    </lineage>
</organism>
<evidence type="ECO:0000313" key="5">
    <source>
        <dbReference type="EMBL" id="ABP54510.1"/>
    </source>
</evidence>
<keyword evidence="6" id="KW-1185">Reference proteome</keyword>
<dbReference type="RefSeq" id="WP_011905940.1">
    <property type="nucleotide sequence ID" value="NC_009380.1"/>
</dbReference>
<dbReference type="EMBL" id="CP000667">
    <property type="protein sequence ID" value="ABP54510.1"/>
    <property type="molecule type" value="Genomic_DNA"/>
</dbReference>
<sequence>MSSTSGGSPYLVDQVRKAAAAQAIDYMRQHLAEPLQLADLARVAPFSPFYFHRLFRDVTTMTPARFLAALRMAEARRLLLHTNRTVTAISRCVGYTSTATFTTQFSRLVGTTPGYFRQVARLLEGHCCHVLAERLHRTAAGVSRPRLTLLVPESQPGDLVLVGLRGKERGTDVPTAWTVAAGSSAVPVVARPSAYHAQIVLARAHSTLLSALVDEEPAGYLVGTAEVELTQRGATIGRVLVRPPRPTDPPALAIGPIGRIIETLACLSEPPRWPGSAPLATDAALTPVAIA</sequence>
<dbReference type="PANTHER" id="PTHR43280:SF28">
    <property type="entry name" value="HTH-TYPE TRANSCRIPTIONAL ACTIVATOR RHAS"/>
    <property type="match status" value="1"/>
</dbReference>
<evidence type="ECO:0000313" key="6">
    <source>
        <dbReference type="Proteomes" id="UP000000235"/>
    </source>
</evidence>
<keyword evidence="2" id="KW-0238">DNA-binding</keyword>
<feature type="domain" description="HTH araC/xylS-type" evidence="4">
    <location>
        <begin position="21"/>
        <end position="119"/>
    </location>
</feature>
<evidence type="ECO:0000256" key="3">
    <source>
        <dbReference type="ARBA" id="ARBA00023163"/>
    </source>
</evidence>
<dbReference type="eggNOG" id="COG2207">
    <property type="taxonomic scope" value="Bacteria"/>
</dbReference>
<dbReference type="GO" id="GO:0003700">
    <property type="term" value="F:DNA-binding transcription factor activity"/>
    <property type="evidence" value="ECO:0007669"/>
    <property type="project" value="InterPro"/>
</dbReference>
<dbReference type="PATRIC" id="fig|369723.5.peg.2110"/>
<evidence type="ECO:0000259" key="4">
    <source>
        <dbReference type="PROSITE" id="PS01124"/>
    </source>
</evidence>
<dbReference type="GO" id="GO:0043565">
    <property type="term" value="F:sequence-specific DNA binding"/>
    <property type="evidence" value="ECO:0007669"/>
    <property type="project" value="InterPro"/>
</dbReference>
<keyword evidence="1" id="KW-0805">Transcription regulation</keyword>
<accession>A4X6L0</accession>
<dbReference type="STRING" id="369723.Strop_2057"/>
<dbReference type="Pfam" id="PF12833">
    <property type="entry name" value="HTH_18"/>
    <property type="match status" value="1"/>
</dbReference>
<dbReference type="Gene3D" id="1.10.10.60">
    <property type="entry name" value="Homeodomain-like"/>
    <property type="match status" value="2"/>
</dbReference>